<dbReference type="Proteomes" id="UP001164250">
    <property type="component" value="Chromosome 3"/>
</dbReference>
<gene>
    <name evidence="1" type="ORF">Patl1_05485</name>
</gene>
<accession>A0ACC1BR72</accession>
<dbReference type="EMBL" id="CM047899">
    <property type="protein sequence ID" value="KAJ0101439.1"/>
    <property type="molecule type" value="Genomic_DNA"/>
</dbReference>
<evidence type="ECO:0000313" key="2">
    <source>
        <dbReference type="Proteomes" id="UP001164250"/>
    </source>
</evidence>
<protein>
    <submittedName>
        <fullName evidence="1">Uncharacterized protein</fullName>
    </submittedName>
</protein>
<proteinExistence type="predicted"/>
<keyword evidence="2" id="KW-1185">Reference proteome</keyword>
<reference evidence="2" key="1">
    <citation type="journal article" date="2023" name="G3 (Bethesda)">
        <title>Genome assembly and association tests identify interacting loci associated with vigor, precocity, and sex in interspecific pistachio rootstocks.</title>
        <authorList>
            <person name="Palmer W."/>
            <person name="Jacygrad E."/>
            <person name="Sagayaradj S."/>
            <person name="Cavanaugh K."/>
            <person name="Han R."/>
            <person name="Bertier L."/>
            <person name="Beede B."/>
            <person name="Kafkas S."/>
            <person name="Golino D."/>
            <person name="Preece J."/>
            <person name="Michelmore R."/>
        </authorList>
    </citation>
    <scope>NUCLEOTIDE SEQUENCE [LARGE SCALE GENOMIC DNA]</scope>
</reference>
<sequence>MEQRMERLELEVGKVSFGQEKLLEKVTERMHELFAALSNCIDNLSTPPPNIHEGSSQSPVHGFGIRNNGNDGMGSSIQANAPKLVKLDFPRFNGNEDPTSWLCRVEQFFEFQRTLEEEKVALASFLL</sequence>
<comment type="caution">
    <text evidence="1">The sequence shown here is derived from an EMBL/GenBank/DDBJ whole genome shotgun (WGS) entry which is preliminary data.</text>
</comment>
<organism evidence="1 2">
    <name type="scientific">Pistacia atlantica</name>
    <dbReference type="NCBI Taxonomy" id="434234"/>
    <lineage>
        <taxon>Eukaryota</taxon>
        <taxon>Viridiplantae</taxon>
        <taxon>Streptophyta</taxon>
        <taxon>Embryophyta</taxon>
        <taxon>Tracheophyta</taxon>
        <taxon>Spermatophyta</taxon>
        <taxon>Magnoliopsida</taxon>
        <taxon>eudicotyledons</taxon>
        <taxon>Gunneridae</taxon>
        <taxon>Pentapetalae</taxon>
        <taxon>rosids</taxon>
        <taxon>malvids</taxon>
        <taxon>Sapindales</taxon>
        <taxon>Anacardiaceae</taxon>
        <taxon>Pistacia</taxon>
    </lineage>
</organism>
<name>A0ACC1BR72_9ROSI</name>
<evidence type="ECO:0000313" key="1">
    <source>
        <dbReference type="EMBL" id="KAJ0101439.1"/>
    </source>
</evidence>